<protein>
    <submittedName>
        <fullName evidence="6">Putative proliferating cell nuclear antigen</fullName>
    </submittedName>
</protein>
<keyword evidence="2 3" id="KW-0238">DNA-binding</keyword>
<reference evidence="6 7" key="1">
    <citation type="journal article" date="2005" name="Science">
        <title>Complete genome sequence and lytic phase transcription profile of a Coccolithovirus.</title>
        <authorList>
            <person name="Wilson W.H."/>
            <person name="Schroeder D.C."/>
            <person name="Allen M.J."/>
            <person name="Holden M.T.G."/>
            <person name="Parkhill J."/>
            <person name="Barrell B.G."/>
            <person name="Churcher C."/>
            <person name="Hamlin N."/>
            <person name="Mungall K."/>
            <person name="Norbertczak H."/>
            <person name="Quail M.A."/>
            <person name="Price C."/>
            <person name="Rabbinowitsch E."/>
            <person name="Walker D."/>
            <person name="Craigon M."/>
            <person name="Roy D."/>
            <person name="Ghazal P."/>
        </authorList>
    </citation>
    <scope>NUCLEOTIDE SEQUENCE [LARGE SCALE GENOMIC DNA]</scope>
    <source>
        <strain evidence="7">Isolate United Kingdom/English Channel/1999</strain>
    </source>
</reference>
<dbReference type="GO" id="GO:0006272">
    <property type="term" value="P:leading strand elongation"/>
    <property type="evidence" value="ECO:0007669"/>
    <property type="project" value="TreeGrafter"/>
</dbReference>
<evidence type="ECO:0000256" key="2">
    <source>
        <dbReference type="ARBA" id="ARBA00023125"/>
    </source>
</evidence>
<dbReference type="PRINTS" id="PR00339">
    <property type="entry name" value="PCNACYCLIN"/>
</dbReference>
<accession>Q4A3A5</accession>
<dbReference type="Gene3D" id="3.70.10.10">
    <property type="match status" value="1"/>
</dbReference>
<evidence type="ECO:0000313" key="7">
    <source>
        <dbReference type="Proteomes" id="UP000000863"/>
    </source>
</evidence>
<dbReference type="PANTHER" id="PTHR11352:SF0">
    <property type="entry name" value="PROLIFERATING CELL NUCLEAR ANTIGEN"/>
    <property type="match status" value="1"/>
</dbReference>
<dbReference type="InterPro" id="IPR046938">
    <property type="entry name" value="DNA_clamp_sf"/>
</dbReference>
<dbReference type="InterPro" id="IPR000730">
    <property type="entry name" value="Pr_cel_nuc_antig"/>
</dbReference>
<name>Q4A3A5_EHV8U</name>
<evidence type="ECO:0000256" key="1">
    <source>
        <dbReference type="ARBA" id="ARBA00010462"/>
    </source>
</evidence>
<dbReference type="GeneID" id="3655017"/>
<dbReference type="SUPFAM" id="SSF55979">
    <property type="entry name" value="DNA clamp"/>
    <property type="match status" value="2"/>
</dbReference>
<feature type="domain" description="Proliferating cell nuclear antigen PCNA C-terminal" evidence="5">
    <location>
        <begin position="126"/>
        <end position="255"/>
    </location>
</feature>
<dbReference type="GO" id="GO:0006275">
    <property type="term" value="P:regulation of DNA replication"/>
    <property type="evidence" value="ECO:0007669"/>
    <property type="project" value="InterPro"/>
</dbReference>
<dbReference type="Pfam" id="PF00705">
    <property type="entry name" value="PCNA_N"/>
    <property type="match status" value="1"/>
</dbReference>
<dbReference type="RefSeq" id="YP_293774.1">
    <property type="nucleotide sequence ID" value="NC_007346.1"/>
</dbReference>
<organismHost>
    <name type="scientific">Emiliania huxleyi</name>
    <name type="common">Coccolithophore</name>
    <name type="synonym">Pontosphaera huxleyi</name>
    <dbReference type="NCBI Taxonomy" id="2903"/>
</organismHost>
<evidence type="ECO:0000259" key="4">
    <source>
        <dbReference type="Pfam" id="PF00705"/>
    </source>
</evidence>
<keyword evidence="7" id="KW-1185">Reference proteome</keyword>
<evidence type="ECO:0000259" key="5">
    <source>
        <dbReference type="Pfam" id="PF02747"/>
    </source>
</evidence>
<dbReference type="Pfam" id="PF02747">
    <property type="entry name" value="PCNA_C"/>
    <property type="match status" value="1"/>
</dbReference>
<dbReference type="EMBL" id="AJ890364">
    <property type="protein sequence ID" value="CAI65443.1"/>
    <property type="molecule type" value="Genomic_DNA"/>
</dbReference>
<dbReference type="Proteomes" id="UP000000863">
    <property type="component" value="Segment"/>
</dbReference>
<dbReference type="PANTHER" id="PTHR11352">
    <property type="entry name" value="PROLIFERATING CELL NUCLEAR ANTIGEN"/>
    <property type="match status" value="1"/>
</dbReference>
<dbReference type="InterPro" id="IPR022648">
    <property type="entry name" value="Pr_cel_nuc_antig_N"/>
</dbReference>
<dbReference type="HAMAP" id="MF_00317">
    <property type="entry name" value="DNApol_clamp_arch"/>
    <property type="match status" value="1"/>
</dbReference>
<dbReference type="GO" id="GO:0019985">
    <property type="term" value="P:translesion synthesis"/>
    <property type="evidence" value="ECO:0007669"/>
    <property type="project" value="TreeGrafter"/>
</dbReference>
<evidence type="ECO:0000313" key="6">
    <source>
        <dbReference type="EMBL" id="CAI65443.1"/>
    </source>
</evidence>
<keyword evidence="3" id="KW-0235">DNA replication</keyword>
<feature type="domain" description="Proliferating cell nuclear antigen PCNA N-terminal" evidence="4">
    <location>
        <begin position="1"/>
        <end position="123"/>
    </location>
</feature>
<gene>
    <name evidence="6" type="ORF">EhV020</name>
</gene>
<dbReference type="KEGG" id="vg:3655017"/>
<proteinExistence type="inferred from homology"/>
<organism evidence="6 7">
    <name type="scientific">Emiliania huxleyi virus 86 (isolate United Kingdom/English Channel/1999)</name>
    <name type="common">EhV-86</name>
    <dbReference type="NCBI Taxonomy" id="654925"/>
    <lineage>
        <taxon>Viruses</taxon>
        <taxon>Varidnaviria</taxon>
        <taxon>Bamfordvirae</taxon>
        <taxon>Nucleocytoviricota</taxon>
        <taxon>Megaviricetes</taxon>
        <taxon>Algavirales</taxon>
        <taxon>Phycodnaviridae</taxon>
        <taxon>Coccolithovirus</taxon>
        <taxon>Coccolithovirus huxleyi</taxon>
        <taxon>Emiliania huxleyi virus 86</taxon>
    </lineage>
</organism>
<comment type="similarity">
    <text evidence="1 3">Belongs to the PCNA family.</text>
</comment>
<dbReference type="GO" id="GO:0030337">
    <property type="term" value="F:DNA polymerase processivity factor activity"/>
    <property type="evidence" value="ECO:0007669"/>
    <property type="project" value="InterPro"/>
</dbReference>
<dbReference type="GO" id="GO:0006298">
    <property type="term" value="P:mismatch repair"/>
    <property type="evidence" value="ECO:0007669"/>
    <property type="project" value="TreeGrafter"/>
</dbReference>
<dbReference type="GO" id="GO:0003677">
    <property type="term" value="F:DNA binding"/>
    <property type="evidence" value="ECO:0007669"/>
    <property type="project" value="UniProtKB-KW"/>
</dbReference>
<evidence type="ECO:0000256" key="3">
    <source>
        <dbReference type="RuleBase" id="RU003671"/>
    </source>
</evidence>
<dbReference type="NCBIfam" id="TIGR00590">
    <property type="entry name" value="pcna"/>
    <property type="match status" value="1"/>
</dbReference>
<sequence length="259" mass="28987">MFECKGNAGLLRRVIECIAELIIECRFDCSENGMVVQAMDSTHVCLAAINLLRDGFLHYDCSQPLVIDIPIDKFKKILACSGPDDTFTLRFNGGSVLLIMFETPAHDRITDFELNLLDIEQDAMSVPELEPHLHIQMNSIDLKRIVKDYQTFGDVITISGTKDGVTYSVNGDFGKGNILIKPVDPETLPANDPLRNNKMDITEPVVQKFSLKYFSNFMKNTASDIVVLDLVNDMPMCLTYPLGVRGSVKFYLAPKIDDL</sequence>
<dbReference type="CDD" id="cd00577">
    <property type="entry name" value="PCNA"/>
    <property type="match status" value="1"/>
</dbReference>
<dbReference type="InterPro" id="IPR022649">
    <property type="entry name" value="Pr_cel_nuc_antig_C"/>
</dbReference>